<dbReference type="InterPro" id="IPR028262">
    <property type="entry name" value="CTC1_plant"/>
</dbReference>
<dbReference type="PANTHER" id="PTHR14865">
    <property type="entry name" value="CST COMPLEX SUBUNIT CTC1"/>
    <property type="match status" value="1"/>
</dbReference>
<dbReference type="STRING" id="4155.A0A022QFT2"/>
<evidence type="ECO:0000256" key="9">
    <source>
        <dbReference type="SAM" id="MobiDB-lite"/>
    </source>
</evidence>
<dbReference type="AlphaFoldDB" id="A0A022QFT2"/>
<name>A0A022QFT2_ERYGU</name>
<feature type="region of interest" description="Disordered" evidence="9">
    <location>
        <begin position="29"/>
        <end position="60"/>
    </location>
</feature>
<evidence type="ECO:0000256" key="5">
    <source>
        <dbReference type="ARBA" id="ARBA00022454"/>
    </source>
</evidence>
<dbReference type="GO" id="GO:0010833">
    <property type="term" value="P:telomere maintenance via telomere lengthening"/>
    <property type="evidence" value="ECO:0000318"/>
    <property type="project" value="GO_Central"/>
</dbReference>
<evidence type="ECO:0000256" key="6">
    <source>
        <dbReference type="ARBA" id="ARBA00022895"/>
    </source>
</evidence>
<keyword evidence="6" id="KW-0779">Telomere</keyword>
<keyword evidence="7" id="KW-0238">DNA-binding</keyword>
<protein>
    <recommendedName>
        <fullName evidence="4">CST complex subunit CTC1</fullName>
    </recommendedName>
</protein>
<dbReference type="eggNOG" id="ENOG502QU1G">
    <property type="taxonomic scope" value="Eukaryota"/>
</dbReference>
<dbReference type="EMBL" id="KI632002">
    <property type="protein sequence ID" value="EYU25385.1"/>
    <property type="molecule type" value="Genomic_DNA"/>
</dbReference>
<keyword evidence="8" id="KW-0539">Nucleus</keyword>
<evidence type="ECO:0000313" key="11">
    <source>
        <dbReference type="Proteomes" id="UP000030748"/>
    </source>
</evidence>
<gene>
    <name evidence="10" type="ORF">MIMGU_mgv1a020802mg</name>
</gene>
<comment type="similarity">
    <text evidence="3">Belongs to the CTC1 family.</text>
</comment>
<organism evidence="10 11">
    <name type="scientific">Erythranthe guttata</name>
    <name type="common">Yellow monkey flower</name>
    <name type="synonym">Mimulus guttatus</name>
    <dbReference type="NCBI Taxonomy" id="4155"/>
    <lineage>
        <taxon>Eukaryota</taxon>
        <taxon>Viridiplantae</taxon>
        <taxon>Streptophyta</taxon>
        <taxon>Embryophyta</taxon>
        <taxon>Tracheophyta</taxon>
        <taxon>Spermatophyta</taxon>
        <taxon>Magnoliopsida</taxon>
        <taxon>eudicotyledons</taxon>
        <taxon>Gunneridae</taxon>
        <taxon>Pentapetalae</taxon>
        <taxon>asterids</taxon>
        <taxon>lamiids</taxon>
        <taxon>Lamiales</taxon>
        <taxon>Phrymaceae</taxon>
        <taxon>Erythranthe</taxon>
    </lineage>
</organism>
<dbReference type="GO" id="GO:0003697">
    <property type="term" value="F:single-stranded DNA binding"/>
    <property type="evidence" value="ECO:0000318"/>
    <property type="project" value="GO_Central"/>
</dbReference>
<evidence type="ECO:0000256" key="2">
    <source>
        <dbReference type="ARBA" id="ARBA00004574"/>
    </source>
</evidence>
<evidence type="ECO:0000256" key="7">
    <source>
        <dbReference type="ARBA" id="ARBA00023125"/>
    </source>
</evidence>
<dbReference type="GO" id="GO:0042162">
    <property type="term" value="F:telomeric DNA binding"/>
    <property type="evidence" value="ECO:0000318"/>
    <property type="project" value="GO_Central"/>
</dbReference>
<keyword evidence="5" id="KW-0158">Chromosome</keyword>
<dbReference type="GO" id="GO:0045740">
    <property type="term" value="P:positive regulation of DNA replication"/>
    <property type="evidence" value="ECO:0000318"/>
    <property type="project" value="GO_Central"/>
</dbReference>
<evidence type="ECO:0000313" key="10">
    <source>
        <dbReference type="EMBL" id="EYU25385.1"/>
    </source>
</evidence>
<comment type="subcellular location">
    <subcellularLocation>
        <location evidence="2">Chromosome</location>
        <location evidence="2">Telomere</location>
    </subcellularLocation>
    <subcellularLocation>
        <location evidence="1">Nucleus</location>
    </subcellularLocation>
</comment>
<dbReference type="GO" id="GO:1990879">
    <property type="term" value="C:CST complex"/>
    <property type="evidence" value="ECO:0000318"/>
    <property type="project" value="GO_Central"/>
</dbReference>
<keyword evidence="11" id="KW-1185">Reference proteome</keyword>
<accession>A0A022QFT2</accession>
<reference evidence="10 11" key="1">
    <citation type="journal article" date="2013" name="Proc. Natl. Acad. Sci. U.S.A.">
        <title>Fine-scale variation in meiotic recombination in Mimulus inferred from population shotgun sequencing.</title>
        <authorList>
            <person name="Hellsten U."/>
            <person name="Wright K.M."/>
            <person name="Jenkins J."/>
            <person name="Shu S."/>
            <person name="Yuan Y."/>
            <person name="Wessler S.R."/>
            <person name="Schmutz J."/>
            <person name="Willis J.H."/>
            <person name="Rokhsar D.S."/>
        </authorList>
    </citation>
    <scope>NUCLEOTIDE SEQUENCE [LARGE SCALE GENOMIC DNA]</scope>
    <source>
        <strain evidence="11">cv. DUN x IM62</strain>
    </source>
</reference>
<dbReference type="Proteomes" id="UP000030748">
    <property type="component" value="Unassembled WGS sequence"/>
</dbReference>
<dbReference type="InterPro" id="IPR042617">
    <property type="entry name" value="CTC1-like"/>
</dbReference>
<evidence type="ECO:0000256" key="3">
    <source>
        <dbReference type="ARBA" id="ARBA00006332"/>
    </source>
</evidence>
<evidence type="ECO:0000256" key="1">
    <source>
        <dbReference type="ARBA" id="ARBA00004123"/>
    </source>
</evidence>
<sequence>MEKESSFTLTISDLIQRAQPLTAAASLVPSRPISTLGPHNNSDENHRRKSSSDTCRNTGLQTLKPLNQPTPLIGTLTLPSIPKSSSRIKCNCFQFSDDSATICCGILDFDPKMIDQRIRVLAWNFIPLQCGDGGVKGGFLEIITWEFCRSFSGNVCSLSDFGSFCLTLGGCDVNENSAANCLMFGLIESISPVSVVPCAGGETGSRNISGFLANVRVCKCKICAAKLLVSQLKDLSEENVGDHSFTKTVIVYFCGLTSAWHPVISRFIGGIVLLTGLKKKLVFISKEVSQLMYVTTDEASFHIAKLFKQRGFVCNSDVRGEGECGSYTGIVTGLYMQGMVVELDQDVILLLTEQHLTVPHCVRVGAIQGLMLEFCKHNLCSVGNEAHYGHLRLVSLTNQKKPLCCEGRSYVQSVKRVFHTEEIGVLVLGTLKVSLSSGKLQLVDATGYIDIMTDLPTTWDFDRIFEFQGDLAKLSNIFAEAIVLPWDLLVAGKYEDTVTNYVENITRPEKHRSNKRCKVEQACVDASNIGLNESMNRLRGQFTLKTCASNHPIELPCLIASKGKKIHYHAKMVSVCKPSKRKVLLEFSPDSLCVYEVMKIGCCYLIKHHEEDNLRPRKENPQISRAKLSISSENRVRKVRFSSIETLRNSDVFPSCNLHNSSDEIILEGPHRVEISGLDSDVHSDINVFVPSGDVTLLEKAIKDSSSEESDIHGHGEPMTNASVCHTLPEGNLITLQGVVMSFHDCSGDNCPVPGQGYLPMFLRGNGGVCFHVLVDNQTLRIFCDLSKQTYPVGLGTNVYATFHRILVLSAQNRYVMTPVSFITIKDTILTNGHLTDEFNDPSRTGTETVGLFSVASPNTVPTILISDALQLSELKPLKFRCRIVGVYTLVFEKTKTTAVSRSCFGIPFAGFIIDDGSSSCCCWVDSERAKALLGLEFEDHLRKDSAESFGRSKARKRSNIGRLNRVLERHNRIVVKNYGHIFDPSSQQLAFLVNSDKSLRSSDEDLLRNSINYAFLRPSWTIVGNLMDEKTSNWLGERLMELDILFPSLLNVWLTSICHTDMLAEARNIIQELV</sequence>
<evidence type="ECO:0000256" key="8">
    <source>
        <dbReference type="ARBA" id="ARBA00023242"/>
    </source>
</evidence>
<evidence type="ECO:0000256" key="4">
    <source>
        <dbReference type="ARBA" id="ARBA00016175"/>
    </source>
</evidence>
<dbReference type="Pfam" id="PF15491">
    <property type="entry name" value="CTC1_2"/>
    <property type="match status" value="1"/>
</dbReference>
<proteinExistence type="inferred from homology"/>
<dbReference type="PANTHER" id="PTHR14865:SF2">
    <property type="entry name" value="CST COMPLEX SUBUNIT CTC1"/>
    <property type="match status" value="1"/>
</dbReference>